<evidence type="ECO:0000313" key="5">
    <source>
        <dbReference type="EMBL" id="OGH75674.1"/>
    </source>
</evidence>
<dbReference type="InterPro" id="IPR036637">
    <property type="entry name" value="Phosphohistidine_dom_sf"/>
</dbReference>
<evidence type="ECO:0000256" key="1">
    <source>
        <dbReference type="ARBA" id="ARBA00007837"/>
    </source>
</evidence>
<comment type="similarity">
    <text evidence="1">Belongs to the PEP-utilizing enzyme family.</text>
</comment>
<evidence type="ECO:0000259" key="4">
    <source>
        <dbReference type="Pfam" id="PF00391"/>
    </source>
</evidence>
<dbReference type="STRING" id="1798692.A3G00_04250"/>
<protein>
    <recommendedName>
        <fullName evidence="4">PEP-utilising enzyme mobile domain-containing protein</fullName>
    </recommendedName>
</protein>
<accession>A0A1F6MVJ7</accession>
<evidence type="ECO:0000313" key="6">
    <source>
        <dbReference type="Proteomes" id="UP000178347"/>
    </source>
</evidence>
<dbReference type="GO" id="GO:0005524">
    <property type="term" value="F:ATP binding"/>
    <property type="evidence" value="ECO:0007669"/>
    <property type="project" value="UniProtKB-KW"/>
</dbReference>
<reference evidence="5 6" key="1">
    <citation type="journal article" date="2016" name="Nat. Commun.">
        <title>Thousands of microbial genomes shed light on interconnected biogeochemical processes in an aquifer system.</title>
        <authorList>
            <person name="Anantharaman K."/>
            <person name="Brown C.T."/>
            <person name="Hug L.A."/>
            <person name="Sharon I."/>
            <person name="Castelle C.J."/>
            <person name="Probst A.J."/>
            <person name="Thomas B.C."/>
            <person name="Singh A."/>
            <person name="Wilkins M.J."/>
            <person name="Karaoz U."/>
            <person name="Brodie E.L."/>
            <person name="Williams K.H."/>
            <person name="Hubbard S.S."/>
            <person name="Banfield J.F."/>
        </authorList>
    </citation>
    <scope>NUCLEOTIDE SEQUENCE [LARGE SCALE GENOMIC DNA]</scope>
</reference>
<dbReference type="PROSITE" id="PS00370">
    <property type="entry name" value="PEP_ENZYMES_PHOS_SITE"/>
    <property type="match status" value="1"/>
</dbReference>
<dbReference type="PANTHER" id="PTHR43030">
    <property type="entry name" value="PHOSPHOENOLPYRUVATE SYNTHASE"/>
    <property type="match status" value="1"/>
</dbReference>
<dbReference type="Gene3D" id="3.50.30.10">
    <property type="entry name" value="Phosphohistidine domain"/>
    <property type="match status" value="1"/>
</dbReference>
<dbReference type="InterPro" id="IPR008279">
    <property type="entry name" value="PEP-util_enz_mobile_dom"/>
</dbReference>
<gene>
    <name evidence="5" type="ORF">A3G00_04250</name>
</gene>
<dbReference type="InterPro" id="IPR018274">
    <property type="entry name" value="PEP_util_AS"/>
</dbReference>
<dbReference type="Pfam" id="PF00391">
    <property type="entry name" value="PEP-utilizers"/>
    <property type="match status" value="1"/>
</dbReference>
<comment type="caution">
    <text evidence="5">The sequence shown here is derived from an EMBL/GenBank/DDBJ whole genome shotgun (WGS) entry which is preliminary data.</text>
</comment>
<organism evidence="5 6">
    <name type="scientific">Candidatus Magasanikbacteria bacterium RIFCSPLOWO2_12_FULL_43_12</name>
    <dbReference type="NCBI Taxonomy" id="1798692"/>
    <lineage>
        <taxon>Bacteria</taxon>
        <taxon>Candidatus Magasanikiibacteriota</taxon>
    </lineage>
</organism>
<name>A0A1F6MVJ7_9BACT</name>
<dbReference type="SUPFAM" id="SSF52009">
    <property type="entry name" value="Phosphohistidine domain"/>
    <property type="match status" value="1"/>
</dbReference>
<feature type="domain" description="PEP-utilising enzyme mobile" evidence="4">
    <location>
        <begin position="410"/>
        <end position="480"/>
    </location>
</feature>
<proteinExistence type="inferred from homology"/>
<dbReference type="InterPro" id="IPR006319">
    <property type="entry name" value="PEP_synth"/>
</dbReference>
<evidence type="ECO:0000256" key="3">
    <source>
        <dbReference type="ARBA" id="ARBA00022840"/>
    </source>
</evidence>
<dbReference type="AlphaFoldDB" id="A0A1F6MVJ7"/>
<sequence length="487" mass="55816">MKILKWVKLVERESDFWKNYMMISSTGDIKKVFDCTIKERLTTRRGMTFIHSMNPKAVWNCSLQIEEKLESNPKFTEKMNRVFIESQKKLLDINKQLEKVSLSKLTNEKLVGLYNQFCEAYKGLYAAFHLAVYIDSIEDKAKGWLLDELKKIGQNKDFDNYFIKLSAWPEPSLLQKEELSLLGIAVKIKTKKGNTDQLLDKHTVKFAGLPVVNDETKPWDKKYFQAQLGKLLTKPQGKLMKDLMESHSYRSQIKKNQLTLFKELKVPQLIQNFFHLIGLSTWIRLESRNTFALSHYASRSLFREIGRRNNLTSEDIKWLIPSETKTLIFTGRLPSAKKLNERKFASVLLFRNGKHIIFEGRKADKFIKKEVEELPPLSIPDFIKGAIAYTGIAQGVVRLILSQKDVAKMQQGDILVARMTTPEIVPAARLAAAIVTDEGGITCHAAIISRELKIPCVVGTKFATKMLEDNDMIIVDANRGIVKKLKM</sequence>
<dbReference type="PANTHER" id="PTHR43030:SF1">
    <property type="entry name" value="PHOSPHOENOLPYRUVATE SYNTHASE"/>
    <property type="match status" value="1"/>
</dbReference>
<evidence type="ECO:0000256" key="2">
    <source>
        <dbReference type="ARBA" id="ARBA00022741"/>
    </source>
</evidence>
<keyword evidence="2" id="KW-0547">Nucleotide-binding</keyword>
<keyword evidence="3" id="KW-0067">ATP-binding</keyword>
<dbReference type="EMBL" id="MFQN01000004">
    <property type="protein sequence ID" value="OGH75674.1"/>
    <property type="molecule type" value="Genomic_DNA"/>
</dbReference>
<dbReference type="GO" id="GO:0008986">
    <property type="term" value="F:pyruvate, water dikinase activity"/>
    <property type="evidence" value="ECO:0007669"/>
    <property type="project" value="InterPro"/>
</dbReference>
<dbReference type="Proteomes" id="UP000178347">
    <property type="component" value="Unassembled WGS sequence"/>
</dbReference>